<gene>
    <name evidence="3" type="ORF">HOO69_08595</name>
</gene>
<feature type="transmembrane region" description="Helical" evidence="1">
    <location>
        <begin position="208"/>
        <end position="226"/>
    </location>
</feature>
<keyword evidence="1" id="KW-0812">Transmembrane</keyword>
<feature type="transmembrane region" description="Helical" evidence="1">
    <location>
        <begin position="7"/>
        <end position="27"/>
    </location>
</feature>
<feature type="transmembrane region" description="Helical" evidence="1">
    <location>
        <begin position="119"/>
        <end position="136"/>
    </location>
</feature>
<feature type="transmembrane region" description="Helical" evidence="1">
    <location>
        <begin position="324"/>
        <end position="346"/>
    </location>
</feature>
<feature type="transmembrane region" description="Helical" evidence="1">
    <location>
        <begin position="259"/>
        <end position="283"/>
    </location>
</feature>
<feature type="transmembrane region" description="Helical" evidence="1">
    <location>
        <begin position="47"/>
        <end position="63"/>
    </location>
</feature>
<protein>
    <submittedName>
        <fullName evidence="3">Acyltransferase</fullName>
    </submittedName>
</protein>
<organism evidence="3 4">
    <name type="scientific">Vibrio europaeus</name>
    <dbReference type="NCBI Taxonomy" id="300876"/>
    <lineage>
        <taxon>Bacteria</taxon>
        <taxon>Pseudomonadati</taxon>
        <taxon>Pseudomonadota</taxon>
        <taxon>Gammaproteobacteria</taxon>
        <taxon>Vibrionales</taxon>
        <taxon>Vibrionaceae</taxon>
        <taxon>Vibrio</taxon>
        <taxon>Vibrio oreintalis group</taxon>
    </lineage>
</organism>
<accession>A0AAE7AVL6</accession>
<feature type="transmembrane region" description="Helical" evidence="1">
    <location>
        <begin position="84"/>
        <end position="107"/>
    </location>
</feature>
<proteinExistence type="predicted"/>
<dbReference type="GO" id="GO:0016747">
    <property type="term" value="F:acyltransferase activity, transferring groups other than amino-acyl groups"/>
    <property type="evidence" value="ECO:0007669"/>
    <property type="project" value="InterPro"/>
</dbReference>
<keyword evidence="3" id="KW-0012">Acyltransferase</keyword>
<dbReference type="Pfam" id="PF01757">
    <property type="entry name" value="Acyl_transf_3"/>
    <property type="match status" value="1"/>
</dbReference>
<keyword evidence="1" id="KW-1133">Transmembrane helix</keyword>
<keyword evidence="3" id="KW-0808">Transferase</keyword>
<feature type="transmembrane region" description="Helical" evidence="1">
    <location>
        <begin position="148"/>
        <end position="165"/>
    </location>
</feature>
<dbReference type="InterPro" id="IPR050879">
    <property type="entry name" value="Acyltransferase_3"/>
</dbReference>
<sequence>MNKRVSLYLDLLRFLSAIVVMLSHVAMERITGGSWEWIRALRIGSDTVIVFFVLSGYVIAYVADHNKERKCDYVINRLSRLYSVVIPALLLSVAVDGLGTTLVPDYYQSFWDSHRQSSVLQSFLAPIFYVNQIWLVDIRPFTNGPFWSLSYEFWYYTLFFMIYFFHGAIRILLALLVITIMGPKILLLAPVWWLGVWTYHKSKNINHSSLVGWALFLGPILAYSMIKISGVSDLLLDETRSILGPRTVFRWLRFSDEFVISYVYAILVSMHFIGLVTVVKTHLAWLERWQKQIRFWAGLTFSLYLFHYPLMHFFAAVLPGPVDAFSRHIVIVVGLMAVTLLLAPLAENSKHSIRVLLRSIWEGLSRMPIKARA</sequence>
<evidence type="ECO:0000259" key="2">
    <source>
        <dbReference type="Pfam" id="PF01757"/>
    </source>
</evidence>
<evidence type="ECO:0000256" key="1">
    <source>
        <dbReference type="SAM" id="Phobius"/>
    </source>
</evidence>
<evidence type="ECO:0000313" key="3">
    <source>
        <dbReference type="EMBL" id="QJY36674.1"/>
    </source>
</evidence>
<feature type="domain" description="Acyltransferase 3" evidence="2">
    <location>
        <begin position="8"/>
        <end position="343"/>
    </location>
</feature>
<dbReference type="EMBL" id="CP053541">
    <property type="protein sequence ID" value="QJY36674.1"/>
    <property type="molecule type" value="Genomic_DNA"/>
</dbReference>
<keyword evidence="1" id="KW-0472">Membrane</keyword>
<feature type="transmembrane region" description="Helical" evidence="1">
    <location>
        <begin position="171"/>
        <end position="196"/>
    </location>
</feature>
<dbReference type="InterPro" id="IPR002656">
    <property type="entry name" value="Acyl_transf_3_dom"/>
</dbReference>
<dbReference type="AlphaFoldDB" id="A0AAE7AVL6"/>
<evidence type="ECO:0000313" key="4">
    <source>
        <dbReference type="Proteomes" id="UP000501443"/>
    </source>
</evidence>
<dbReference type="PANTHER" id="PTHR23028">
    <property type="entry name" value="ACETYLTRANSFERASE"/>
    <property type="match status" value="1"/>
</dbReference>
<dbReference type="RefSeq" id="WP_171801851.1">
    <property type="nucleotide sequence ID" value="NZ_CP053541.1"/>
</dbReference>
<feature type="transmembrane region" description="Helical" evidence="1">
    <location>
        <begin position="295"/>
        <end position="318"/>
    </location>
</feature>
<name>A0AAE7AVL6_9VIBR</name>
<reference evidence="3 4" key="1">
    <citation type="submission" date="2020-05" db="EMBL/GenBank/DDBJ databases">
        <title>First description outside Europe of the emergent pathogen for shellfish aquaculture Vibrio europaeus.</title>
        <authorList>
            <person name="Dubert J."/>
            <person name="Rojas R."/>
        </authorList>
    </citation>
    <scope>NUCLEOTIDE SEQUENCE [LARGE SCALE GENOMIC DNA]</scope>
    <source>
        <strain evidence="3 4">NPI-1</strain>
    </source>
</reference>
<dbReference type="Proteomes" id="UP000501443">
    <property type="component" value="Chromosome 1"/>
</dbReference>